<dbReference type="AlphaFoldDB" id="A0AAD7CR27"/>
<gene>
    <name evidence="2" type="ORF">B0H17DRAFT_1261739</name>
</gene>
<evidence type="ECO:0000313" key="2">
    <source>
        <dbReference type="EMBL" id="KAJ7658907.1"/>
    </source>
</evidence>
<feature type="compositionally biased region" description="Basic residues" evidence="1">
    <location>
        <begin position="161"/>
        <end position="176"/>
    </location>
</feature>
<evidence type="ECO:0000256" key="1">
    <source>
        <dbReference type="SAM" id="MobiDB-lite"/>
    </source>
</evidence>
<comment type="caution">
    <text evidence="2">The sequence shown here is derived from an EMBL/GenBank/DDBJ whole genome shotgun (WGS) entry which is preliminary data.</text>
</comment>
<name>A0AAD7CR27_MYCRO</name>
<protein>
    <submittedName>
        <fullName evidence="2">Uncharacterized protein</fullName>
    </submittedName>
</protein>
<dbReference type="EMBL" id="JARKIE010000275">
    <property type="protein sequence ID" value="KAJ7658907.1"/>
    <property type="molecule type" value="Genomic_DNA"/>
</dbReference>
<evidence type="ECO:0000313" key="3">
    <source>
        <dbReference type="Proteomes" id="UP001221757"/>
    </source>
</evidence>
<dbReference type="Proteomes" id="UP001221757">
    <property type="component" value="Unassembled WGS sequence"/>
</dbReference>
<feature type="region of interest" description="Disordered" evidence="1">
    <location>
        <begin position="88"/>
        <end position="117"/>
    </location>
</feature>
<sequence>MNVRKATRLYGGVDRVEPRRGSRWRRDTYEREWRTAREAAKKGAESCKEERGRSGVGFRFGGELLFALGARLTTGWLLLEVFRRVGPHGGDPRARSKYQRGWRNGQARHEGRTKEEVVPRPCPTHAIRARAVGVRRSTWGGTLSFACILGAERSEEGRGGLGRKKGREFKKGRHTHLSASRRCSDLQHFGGTRSLSAALTRG</sequence>
<proteinExistence type="predicted"/>
<accession>A0AAD7CR27</accession>
<feature type="compositionally biased region" description="Basic and acidic residues" evidence="1">
    <location>
        <begin position="107"/>
        <end position="117"/>
    </location>
</feature>
<feature type="region of interest" description="Disordered" evidence="1">
    <location>
        <begin position="156"/>
        <end position="176"/>
    </location>
</feature>
<organism evidence="2 3">
    <name type="scientific">Mycena rosella</name>
    <name type="common">Pink bonnet</name>
    <name type="synonym">Agaricus rosellus</name>
    <dbReference type="NCBI Taxonomy" id="1033263"/>
    <lineage>
        <taxon>Eukaryota</taxon>
        <taxon>Fungi</taxon>
        <taxon>Dikarya</taxon>
        <taxon>Basidiomycota</taxon>
        <taxon>Agaricomycotina</taxon>
        <taxon>Agaricomycetes</taxon>
        <taxon>Agaricomycetidae</taxon>
        <taxon>Agaricales</taxon>
        <taxon>Marasmiineae</taxon>
        <taxon>Mycenaceae</taxon>
        <taxon>Mycena</taxon>
    </lineage>
</organism>
<reference evidence="2" key="1">
    <citation type="submission" date="2023-03" db="EMBL/GenBank/DDBJ databases">
        <title>Massive genome expansion in bonnet fungi (Mycena s.s.) driven by repeated elements and novel gene families across ecological guilds.</title>
        <authorList>
            <consortium name="Lawrence Berkeley National Laboratory"/>
            <person name="Harder C.B."/>
            <person name="Miyauchi S."/>
            <person name="Viragh M."/>
            <person name="Kuo A."/>
            <person name="Thoen E."/>
            <person name="Andreopoulos B."/>
            <person name="Lu D."/>
            <person name="Skrede I."/>
            <person name="Drula E."/>
            <person name="Henrissat B."/>
            <person name="Morin E."/>
            <person name="Kohler A."/>
            <person name="Barry K."/>
            <person name="LaButti K."/>
            <person name="Morin E."/>
            <person name="Salamov A."/>
            <person name="Lipzen A."/>
            <person name="Mereny Z."/>
            <person name="Hegedus B."/>
            <person name="Baldrian P."/>
            <person name="Stursova M."/>
            <person name="Weitz H."/>
            <person name="Taylor A."/>
            <person name="Grigoriev I.V."/>
            <person name="Nagy L.G."/>
            <person name="Martin F."/>
            <person name="Kauserud H."/>
        </authorList>
    </citation>
    <scope>NUCLEOTIDE SEQUENCE</scope>
    <source>
        <strain evidence="2">CBHHK067</strain>
    </source>
</reference>
<keyword evidence="3" id="KW-1185">Reference proteome</keyword>